<accession>A0A2U9TH12</accession>
<dbReference type="EMBL" id="CP029843">
    <property type="protein sequence ID" value="AWV07390.1"/>
    <property type="molecule type" value="Genomic_DNA"/>
</dbReference>
<dbReference type="KEGG" id="lmb:C9I47_1695"/>
<dbReference type="AlphaFoldDB" id="A0A2U9TH12"/>
<dbReference type="Proteomes" id="UP000320431">
    <property type="component" value="Unassembled WGS sequence"/>
</dbReference>
<keyword evidence="4" id="KW-1185">Reference proteome</keyword>
<gene>
    <name evidence="2" type="ORF">C9I47_1695</name>
    <name evidence="3" type="ORF">FKV24_018800</name>
</gene>
<dbReference type="PANTHER" id="PTHR38664">
    <property type="entry name" value="SLR0058 PROTEIN"/>
    <property type="match status" value="1"/>
</dbReference>
<dbReference type="EMBL" id="VICD02000339">
    <property type="protein sequence ID" value="KAB8161697.1"/>
    <property type="molecule type" value="Genomic_DNA"/>
</dbReference>
<name>A0A2U9TH12_9GAMM</name>
<dbReference type="PANTHER" id="PTHR38664:SF1">
    <property type="entry name" value="SLR0058 PROTEIN"/>
    <property type="match status" value="1"/>
</dbReference>
<feature type="compositionally biased region" description="Low complexity" evidence="1">
    <location>
        <begin position="179"/>
        <end position="194"/>
    </location>
</feature>
<dbReference type="RefSeq" id="WP_111266499.1">
    <property type="nucleotide sequence ID" value="NZ_CP029843.1"/>
</dbReference>
<dbReference type="InterPro" id="IPR008769">
    <property type="entry name" value="PhaF_PhaI"/>
</dbReference>
<feature type="region of interest" description="Disordered" evidence="1">
    <location>
        <begin position="1"/>
        <end position="32"/>
    </location>
</feature>
<dbReference type="NCBIfam" id="TIGR01837">
    <property type="entry name" value="PHA_granule_1"/>
    <property type="match status" value="1"/>
</dbReference>
<sequence>MAKLKKSAKKTASAKSASAASDPQQQAERLAKGISESAQHIWLAGMGAFARAQAEGTKLFEGLVKEGLGLEKSARKFAGDLASHQADAVRGAVENRVGQARDRAADTWDRLEKVFEERVQRALVKLGVPGREDLAELSDRVEALTAELRRQGGGKAAKAPRKTAAKKATKKAAKKAPAKKTSAARGKTRTTTARKSSKTTARKRSASKTTPAS</sequence>
<evidence type="ECO:0000313" key="3">
    <source>
        <dbReference type="EMBL" id="KAB8161697.1"/>
    </source>
</evidence>
<reference evidence="2 4" key="1">
    <citation type="submission" date="2018-05" db="EMBL/GenBank/DDBJ databases">
        <title>The complete genome of Lysobacter maris HZ9B, a marine bacterium antagonistic against terrestrial plant pathogens.</title>
        <authorList>
            <person name="Zhang X.-Q."/>
        </authorList>
    </citation>
    <scope>NUCLEOTIDE SEQUENCE [LARGE SCALE GENOMIC DNA]</scope>
    <source>
        <strain evidence="2 4">HZ9B</strain>
    </source>
</reference>
<proteinExistence type="predicted"/>
<dbReference type="Pfam" id="PF05597">
    <property type="entry name" value="Phasin"/>
    <property type="match status" value="1"/>
</dbReference>
<feature type="compositionally biased region" description="Basic residues" evidence="1">
    <location>
        <begin position="195"/>
        <end position="206"/>
    </location>
</feature>
<dbReference type="Proteomes" id="UP000249447">
    <property type="component" value="Chromosome"/>
</dbReference>
<feature type="compositionally biased region" description="Low complexity" evidence="1">
    <location>
        <begin position="10"/>
        <end position="21"/>
    </location>
</feature>
<evidence type="ECO:0000313" key="4">
    <source>
        <dbReference type="Proteomes" id="UP000249447"/>
    </source>
</evidence>
<evidence type="ECO:0000313" key="2">
    <source>
        <dbReference type="EMBL" id="AWV07390.1"/>
    </source>
</evidence>
<evidence type="ECO:0000256" key="1">
    <source>
        <dbReference type="SAM" id="MobiDB-lite"/>
    </source>
</evidence>
<organism evidence="2 4">
    <name type="scientific">Marilutibacter maris</name>
    <dbReference type="NCBI Taxonomy" id="1605891"/>
    <lineage>
        <taxon>Bacteria</taxon>
        <taxon>Pseudomonadati</taxon>
        <taxon>Pseudomonadota</taxon>
        <taxon>Gammaproteobacteria</taxon>
        <taxon>Lysobacterales</taxon>
        <taxon>Lysobacteraceae</taxon>
        <taxon>Marilutibacter</taxon>
    </lineage>
</organism>
<dbReference type="OrthoDB" id="5801582at2"/>
<reference evidence="3 5" key="2">
    <citation type="submission" date="2019-10" db="EMBL/GenBank/DDBJ databases">
        <title>Lysobacter alkalisoli sp. nov., isolated from saline-alkaline soil.</title>
        <authorList>
            <person name="Sun J.-Q."/>
        </authorList>
    </citation>
    <scope>NUCLEOTIDE SEQUENCE [LARGE SCALE GENOMIC DNA]</scope>
    <source>
        <strain evidence="3 5">KCTC 42381</strain>
    </source>
</reference>
<evidence type="ECO:0000313" key="5">
    <source>
        <dbReference type="Proteomes" id="UP000320431"/>
    </source>
</evidence>
<feature type="compositionally biased region" description="Basic residues" evidence="1">
    <location>
        <begin position="158"/>
        <end position="178"/>
    </location>
</feature>
<feature type="region of interest" description="Disordered" evidence="1">
    <location>
        <begin position="149"/>
        <end position="213"/>
    </location>
</feature>
<protein>
    <submittedName>
        <fullName evidence="2">Poly granule associated protein</fullName>
    </submittedName>
    <submittedName>
        <fullName evidence="3">Poly(Hydroxyalcanoate) granule associated protein</fullName>
    </submittedName>
</protein>